<organism evidence="2 5">
    <name type="scientific">Streptococcus pneumoniae</name>
    <dbReference type="NCBI Taxonomy" id="1313"/>
    <lineage>
        <taxon>Bacteria</taxon>
        <taxon>Bacillati</taxon>
        <taxon>Bacillota</taxon>
        <taxon>Bacilli</taxon>
        <taxon>Lactobacillales</taxon>
        <taxon>Streptococcaceae</taxon>
        <taxon>Streptococcus</taxon>
    </lineage>
</organism>
<comment type="caution">
    <text evidence="2">The sequence shown here is derived from an EMBL/GenBank/DDBJ whole genome shotgun (WGS) entry which is preliminary data.</text>
</comment>
<name>A0A124AAN2_STREE</name>
<evidence type="ECO:0000313" key="4">
    <source>
        <dbReference type="Proteomes" id="UP000310822"/>
    </source>
</evidence>
<keyword evidence="1" id="KW-0175">Coiled coil</keyword>
<evidence type="ECO:0000313" key="5">
    <source>
        <dbReference type="Proteomes" id="UP000358702"/>
    </source>
</evidence>
<dbReference type="EMBL" id="CAASIK010000012">
    <property type="protein sequence ID" value="VNB62499.1"/>
    <property type="molecule type" value="Genomic_DNA"/>
</dbReference>
<dbReference type="RefSeq" id="WP_061653509.1">
    <property type="nucleotide sequence ID" value="NZ_FIWQ01000007.1"/>
</dbReference>
<accession>A0A124AAN2</accession>
<evidence type="ECO:0000313" key="2">
    <source>
        <dbReference type="EMBL" id="VKB47655.1"/>
    </source>
</evidence>
<protein>
    <submittedName>
        <fullName evidence="2">Uncharacterized protein</fullName>
    </submittedName>
</protein>
<gene>
    <name evidence="3" type="ORF">SAMEA2783718_01735</name>
    <name evidence="2" type="ORF">SAMEA3353631_00200</name>
</gene>
<evidence type="ECO:0000256" key="1">
    <source>
        <dbReference type="SAM" id="Coils"/>
    </source>
</evidence>
<dbReference type="EMBL" id="CAANCB010000001">
    <property type="protein sequence ID" value="VKB47655.1"/>
    <property type="molecule type" value="Genomic_DNA"/>
</dbReference>
<sequence>MLSFIKTTKKELKDFKEIQKDLIKNFEELKMSNSLKHENHIARSLENKECLEAQKERVRRRISNFYSK</sequence>
<dbReference type="AlphaFoldDB" id="A0A124AAN2"/>
<dbReference type="Proteomes" id="UP000310822">
    <property type="component" value="Unassembled WGS sequence"/>
</dbReference>
<evidence type="ECO:0000313" key="3">
    <source>
        <dbReference type="EMBL" id="VNB62499.1"/>
    </source>
</evidence>
<proteinExistence type="predicted"/>
<reference evidence="4 5" key="1">
    <citation type="submission" date="2019-04" db="EMBL/GenBank/DDBJ databases">
        <authorList>
            <consortium name="Pathogen Informatics"/>
        </authorList>
    </citation>
    <scope>NUCLEOTIDE SEQUENCE [LARGE SCALE GENOMIC DNA]</scope>
    <source>
        <strain evidence="2 5">GPSC21</strain>
        <strain evidence="3 4">GPSC54</strain>
    </source>
</reference>
<dbReference type="Proteomes" id="UP000358702">
    <property type="component" value="Unassembled WGS sequence"/>
</dbReference>
<feature type="coiled-coil region" evidence="1">
    <location>
        <begin position="41"/>
        <end position="68"/>
    </location>
</feature>